<dbReference type="OrthoDB" id="7739311at2759"/>
<comment type="caution">
    <text evidence="1">The sequence shown here is derived from an EMBL/GenBank/DDBJ whole genome shotgun (WGS) entry which is preliminary data.</text>
</comment>
<reference evidence="1" key="1">
    <citation type="submission" date="2021-03" db="EMBL/GenBank/DDBJ databases">
        <title>Chromosome level genome of the anhydrobiotic midge Polypedilum vanderplanki.</title>
        <authorList>
            <person name="Yoshida Y."/>
            <person name="Kikawada T."/>
            <person name="Gusev O."/>
        </authorList>
    </citation>
    <scope>NUCLEOTIDE SEQUENCE</scope>
    <source>
        <strain evidence="1">NIAS01</strain>
        <tissue evidence="1">Whole body or cell culture</tissue>
    </source>
</reference>
<evidence type="ECO:0000313" key="2">
    <source>
        <dbReference type="Proteomes" id="UP001107558"/>
    </source>
</evidence>
<proteinExistence type="predicted"/>
<gene>
    <name evidence="1" type="ORF">PVAND_017415</name>
</gene>
<protein>
    <submittedName>
        <fullName evidence="1">Uncharacterized protein</fullName>
    </submittedName>
</protein>
<evidence type="ECO:0000313" key="1">
    <source>
        <dbReference type="EMBL" id="KAG5669528.1"/>
    </source>
</evidence>
<accession>A0A9J6BIL7</accession>
<sequence length="130" mass="15628">MNFEKMYKDAVERKSKIKYAFLVNTLIHARLNKTHEKTLMIMENEKLPKSSAYTMEGNDMFMEIFNDAIHQLIPSGIIKHLVDYTTWLLQRPFEIDFVDPRRILSMNDLEFSRIIEEFLRFLFEKFQGGW</sequence>
<keyword evidence="2" id="KW-1185">Reference proteome</keyword>
<name>A0A9J6BIL7_POLVA</name>
<organism evidence="1 2">
    <name type="scientific">Polypedilum vanderplanki</name>
    <name type="common">Sleeping chironomid midge</name>
    <dbReference type="NCBI Taxonomy" id="319348"/>
    <lineage>
        <taxon>Eukaryota</taxon>
        <taxon>Metazoa</taxon>
        <taxon>Ecdysozoa</taxon>
        <taxon>Arthropoda</taxon>
        <taxon>Hexapoda</taxon>
        <taxon>Insecta</taxon>
        <taxon>Pterygota</taxon>
        <taxon>Neoptera</taxon>
        <taxon>Endopterygota</taxon>
        <taxon>Diptera</taxon>
        <taxon>Nematocera</taxon>
        <taxon>Chironomoidea</taxon>
        <taxon>Chironomidae</taxon>
        <taxon>Chironominae</taxon>
        <taxon>Polypedilum</taxon>
        <taxon>Polypedilum</taxon>
    </lineage>
</organism>
<dbReference type="AlphaFoldDB" id="A0A9J6BIL7"/>
<dbReference type="Proteomes" id="UP001107558">
    <property type="component" value="Chromosome 4"/>
</dbReference>
<dbReference type="EMBL" id="JADBJN010000004">
    <property type="protein sequence ID" value="KAG5669528.1"/>
    <property type="molecule type" value="Genomic_DNA"/>
</dbReference>